<evidence type="ECO:0000313" key="3">
    <source>
        <dbReference type="Proteomes" id="UP001241110"/>
    </source>
</evidence>
<evidence type="ECO:0000256" key="1">
    <source>
        <dbReference type="SAM" id="MobiDB-lite"/>
    </source>
</evidence>
<accession>A0AAE3QVS6</accession>
<sequence>MAQSKANIPPPGKDAKVRKKPTLPVEEIQPSQNLHKEGPSILVQLKFDVTADFRKEIKLYATERDMSMKELLEKMYTHYKNTNP</sequence>
<dbReference type="RefSeq" id="WP_313989070.1">
    <property type="nucleotide sequence ID" value="NZ_JASJOS010000025.1"/>
</dbReference>
<reference evidence="2" key="1">
    <citation type="submission" date="2023-05" db="EMBL/GenBank/DDBJ databases">
        <authorList>
            <person name="Zhang X."/>
        </authorList>
    </citation>
    <scope>NUCLEOTIDE SEQUENCE</scope>
    <source>
        <strain evidence="2">YF14B1</strain>
    </source>
</reference>
<comment type="caution">
    <text evidence="2">The sequence shown here is derived from an EMBL/GenBank/DDBJ whole genome shotgun (WGS) entry which is preliminary data.</text>
</comment>
<dbReference type="EMBL" id="JASJOS010000025">
    <property type="protein sequence ID" value="MDJ1485901.1"/>
    <property type="molecule type" value="Genomic_DNA"/>
</dbReference>
<evidence type="ECO:0000313" key="2">
    <source>
        <dbReference type="EMBL" id="MDJ1485901.1"/>
    </source>
</evidence>
<dbReference type="GO" id="GO:0006355">
    <property type="term" value="P:regulation of DNA-templated transcription"/>
    <property type="evidence" value="ECO:0007669"/>
    <property type="project" value="InterPro"/>
</dbReference>
<protein>
    <submittedName>
        <fullName evidence="2">Uncharacterized protein</fullName>
    </submittedName>
</protein>
<dbReference type="Gene3D" id="1.10.1220.10">
    <property type="entry name" value="Met repressor-like"/>
    <property type="match status" value="1"/>
</dbReference>
<feature type="region of interest" description="Disordered" evidence="1">
    <location>
        <begin position="1"/>
        <end position="37"/>
    </location>
</feature>
<gene>
    <name evidence="2" type="ORF">QNI16_35800</name>
</gene>
<dbReference type="InterPro" id="IPR013321">
    <property type="entry name" value="Arc_rbn_hlx_hlx"/>
</dbReference>
<dbReference type="Proteomes" id="UP001241110">
    <property type="component" value="Unassembled WGS sequence"/>
</dbReference>
<organism evidence="2 3">
    <name type="scientific">Xanthocytophaga flava</name>
    <dbReference type="NCBI Taxonomy" id="3048013"/>
    <lineage>
        <taxon>Bacteria</taxon>
        <taxon>Pseudomonadati</taxon>
        <taxon>Bacteroidota</taxon>
        <taxon>Cytophagia</taxon>
        <taxon>Cytophagales</taxon>
        <taxon>Rhodocytophagaceae</taxon>
        <taxon>Xanthocytophaga</taxon>
    </lineage>
</organism>
<name>A0AAE3QVS6_9BACT</name>
<proteinExistence type="predicted"/>
<dbReference type="AlphaFoldDB" id="A0AAE3QVS6"/>